<dbReference type="AlphaFoldDB" id="A0A369KEN6"/>
<protein>
    <submittedName>
        <fullName evidence="4">Exodeoxyribonuclease V alpha chain RecD</fullName>
    </submittedName>
</protein>
<keyword evidence="2" id="KW-0067">ATP-binding</keyword>
<dbReference type="EMBL" id="QQBG01000028">
    <property type="protein sequence ID" value="RDB31145.1"/>
    <property type="molecule type" value="Genomic_DNA"/>
</dbReference>
<dbReference type="OrthoDB" id="9803432at2"/>
<proteinExistence type="predicted"/>
<dbReference type="GO" id="GO:0009338">
    <property type="term" value="C:exodeoxyribonuclease V complex"/>
    <property type="evidence" value="ECO:0007669"/>
    <property type="project" value="TreeGrafter"/>
</dbReference>
<reference evidence="4 5" key="1">
    <citation type="submission" date="2018-07" db="EMBL/GenBank/DDBJ databases">
        <title>Comparative genomics of the Candidatus Parilichlamydiaceae reveals evidence of convergent evolution and genome reduction in the phylum Chlamydiae.</title>
        <authorList>
            <person name="Taylor-Brown A."/>
            <person name="Polkinghorne A."/>
        </authorList>
    </citation>
    <scope>NUCLEOTIDE SEQUENCE [LARGE SCALE GENOMIC DNA]</scope>
    <source>
        <strain evidence="4 5">Hat2</strain>
    </source>
</reference>
<dbReference type="GO" id="GO:0017116">
    <property type="term" value="F:single-stranded DNA helicase activity"/>
    <property type="evidence" value="ECO:0007669"/>
    <property type="project" value="TreeGrafter"/>
</dbReference>
<dbReference type="CDD" id="cd17933">
    <property type="entry name" value="DEXSc_RecD-like"/>
    <property type="match status" value="1"/>
</dbReference>
<sequence length="569" mass="64228">MLDNPEKPWMVLCSYLDKKTIHLAKSWDSQGDDGHPLLAFVFKAARAGHFCVRITGQSVYPSIYDLVEEELLEQDEAFLERLEAWIRKGREASPSWLGSFWSPFSPILLYRVGDYFLLPRFMGVLDTLLHQITRLSQAPCFLSWAKVPCPAVLNPEQQVCFESVQRQAVHFLLGGPGTGKSFTAVAVIQLALSSGFRVAVLAPTGKAVANLKKRFSSTETCFFGTIHRALGLSHSSPLRSRMNPIPYDFILVDECSMIDALLFAELLQAIPTGARVLFMGDMNQLPSIEMDGAFSLLVEWGKRYQLVTQLETSVRMETEGLGALTQHVLTGDRELCFALLQEDPSLRWIEQPVVSDWFEEICSLFGEELKKWLWASEEQAFILMDTLKVLVPIRVGESGSERANLSITLWMCRQARQRGIDTFYMPVFVTKNFPSEGLCNGDQGLIQVHVQEALDPLTKRRVTFLYREESGDFLKKEMSSYDLSYGWCISVHKSQGSEFDHVVVILPKASSRLLNRQLLYTALTRAKKGITLWAHRSELDLALSKSLLRSESGLMRVFDQGDCSIGRMI</sequence>
<evidence type="ECO:0000256" key="1">
    <source>
        <dbReference type="ARBA" id="ARBA00022741"/>
    </source>
</evidence>
<dbReference type="Proteomes" id="UP000253816">
    <property type="component" value="Unassembled WGS sequence"/>
</dbReference>
<dbReference type="InterPro" id="IPR027417">
    <property type="entry name" value="P-loop_NTPase"/>
</dbReference>
<evidence type="ECO:0000313" key="5">
    <source>
        <dbReference type="Proteomes" id="UP000253816"/>
    </source>
</evidence>
<feature type="domain" description="UvrD-like helicase C-terminal" evidence="3">
    <location>
        <begin position="485"/>
        <end position="530"/>
    </location>
</feature>
<dbReference type="GO" id="GO:0005524">
    <property type="term" value="F:ATP binding"/>
    <property type="evidence" value="ECO:0007669"/>
    <property type="project" value="UniProtKB-KW"/>
</dbReference>
<dbReference type="PANTHER" id="PTHR43788">
    <property type="entry name" value="DNA2/NAM7 HELICASE FAMILY MEMBER"/>
    <property type="match status" value="1"/>
</dbReference>
<name>A0A369KEN6_9BACT</name>
<dbReference type="InterPro" id="IPR027785">
    <property type="entry name" value="UvrD-like_helicase_C"/>
</dbReference>
<dbReference type="PANTHER" id="PTHR43788:SF6">
    <property type="entry name" value="DNA HELICASE B"/>
    <property type="match status" value="1"/>
</dbReference>
<dbReference type="Gene3D" id="3.40.50.300">
    <property type="entry name" value="P-loop containing nucleotide triphosphate hydrolases"/>
    <property type="match status" value="2"/>
</dbReference>
<evidence type="ECO:0000256" key="2">
    <source>
        <dbReference type="ARBA" id="ARBA00022840"/>
    </source>
</evidence>
<organism evidence="4 5">
    <name type="scientific">Candidatus Similichlamydia laticola</name>
    <dbReference type="NCBI Taxonomy" id="2170265"/>
    <lineage>
        <taxon>Bacteria</taxon>
        <taxon>Pseudomonadati</taxon>
        <taxon>Chlamydiota</taxon>
        <taxon>Chlamydiia</taxon>
        <taxon>Parachlamydiales</taxon>
        <taxon>Candidatus Parilichlamydiaceae</taxon>
        <taxon>Candidatus Similichlamydia</taxon>
    </lineage>
</organism>
<evidence type="ECO:0000259" key="3">
    <source>
        <dbReference type="Pfam" id="PF13538"/>
    </source>
</evidence>
<gene>
    <name evidence="4" type="ORF">HAT2_00753</name>
</gene>
<evidence type="ECO:0000313" key="4">
    <source>
        <dbReference type="EMBL" id="RDB31145.1"/>
    </source>
</evidence>
<comment type="caution">
    <text evidence="4">The sequence shown here is derived from an EMBL/GenBank/DDBJ whole genome shotgun (WGS) entry which is preliminary data.</text>
</comment>
<dbReference type="RefSeq" id="WP_114544647.1">
    <property type="nucleotide sequence ID" value="NZ_QQBG01000028.1"/>
</dbReference>
<dbReference type="SUPFAM" id="SSF52540">
    <property type="entry name" value="P-loop containing nucleoside triphosphate hydrolases"/>
    <property type="match status" value="1"/>
</dbReference>
<dbReference type="CDD" id="cd18809">
    <property type="entry name" value="SF1_C_RecD"/>
    <property type="match status" value="1"/>
</dbReference>
<keyword evidence="5" id="KW-1185">Reference proteome</keyword>
<dbReference type="GO" id="GO:0006310">
    <property type="term" value="P:DNA recombination"/>
    <property type="evidence" value="ECO:0007669"/>
    <property type="project" value="TreeGrafter"/>
</dbReference>
<dbReference type="Pfam" id="PF13538">
    <property type="entry name" value="UvrD_C_2"/>
    <property type="match status" value="1"/>
</dbReference>
<keyword evidence="1" id="KW-0547">Nucleotide-binding</keyword>
<dbReference type="Gene3D" id="2.30.30.940">
    <property type="match status" value="1"/>
</dbReference>
<accession>A0A369KEN6</accession>
<dbReference type="Pfam" id="PF13604">
    <property type="entry name" value="AAA_30"/>
    <property type="match status" value="1"/>
</dbReference>
<dbReference type="InterPro" id="IPR050534">
    <property type="entry name" value="Coronavir_polyprotein_1ab"/>
</dbReference>